<sequence length="66" mass="7460">MIHSTQISRLDGLMLCASVDEEQNEASLSEIKSQVKKILRRLNRNSEGQASIESGPFTIQYCLPMY</sequence>
<dbReference type="Proteomes" id="UP000030854">
    <property type="component" value="Unassembled WGS sequence"/>
</dbReference>
<dbReference type="HOGENOM" id="CLU_2833066_0_0_1"/>
<dbReference type="GO" id="GO:0006890">
    <property type="term" value="P:retrograde vesicle-mediated transport, Golgi to endoplasmic reticulum"/>
    <property type="evidence" value="ECO:0007669"/>
    <property type="project" value="InterPro"/>
</dbReference>
<dbReference type="STRING" id="52586.A0A0B1PHY6"/>
<evidence type="ECO:0000256" key="2">
    <source>
        <dbReference type="ARBA" id="ARBA00004409"/>
    </source>
</evidence>
<dbReference type="GO" id="GO:0000139">
    <property type="term" value="C:Golgi membrane"/>
    <property type="evidence" value="ECO:0007669"/>
    <property type="project" value="UniProtKB-SubCell"/>
</dbReference>
<keyword evidence="10" id="KW-1185">Reference proteome</keyword>
<evidence type="ECO:0000256" key="6">
    <source>
        <dbReference type="ARBA" id="ARBA00023136"/>
    </source>
</evidence>
<comment type="similarity">
    <text evidence="3">Belongs to the synaptobrevin family.</text>
</comment>
<comment type="subcellular location">
    <subcellularLocation>
        <location evidence="1">Endoplasmic reticulum membrane</location>
        <topology evidence="1">Single-pass type IV membrane protein</topology>
    </subcellularLocation>
    <subcellularLocation>
        <location evidence="2">Golgi apparatus membrane</location>
        <topology evidence="2">Single-pass type IV membrane protein</topology>
    </subcellularLocation>
</comment>
<evidence type="ECO:0000256" key="3">
    <source>
        <dbReference type="ARBA" id="ARBA00008025"/>
    </source>
</evidence>
<evidence type="ECO:0000256" key="1">
    <source>
        <dbReference type="ARBA" id="ARBA00004163"/>
    </source>
</evidence>
<evidence type="ECO:0000256" key="5">
    <source>
        <dbReference type="ARBA" id="ARBA00023054"/>
    </source>
</evidence>
<dbReference type="InterPro" id="IPR011012">
    <property type="entry name" value="Longin-like_dom_sf"/>
</dbReference>
<dbReference type="GO" id="GO:0005484">
    <property type="term" value="F:SNAP receptor activity"/>
    <property type="evidence" value="ECO:0007669"/>
    <property type="project" value="InterPro"/>
</dbReference>
<dbReference type="InterPro" id="IPR044565">
    <property type="entry name" value="Sec22"/>
</dbReference>
<dbReference type="AlphaFoldDB" id="A0A0B1PHY6"/>
<dbReference type="OMA" id="PFTIQYC"/>
<evidence type="ECO:0000256" key="7">
    <source>
        <dbReference type="ARBA" id="ARBA00024249"/>
    </source>
</evidence>
<keyword evidence="4" id="KW-0653">Protein transport</keyword>
<dbReference type="SUPFAM" id="SSF64356">
    <property type="entry name" value="SNARE-like"/>
    <property type="match status" value="1"/>
</dbReference>
<organism evidence="9 10">
    <name type="scientific">Uncinula necator</name>
    <name type="common">Grape powdery mildew</name>
    <dbReference type="NCBI Taxonomy" id="52586"/>
    <lineage>
        <taxon>Eukaryota</taxon>
        <taxon>Fungi</taxon>
        <taxon>Dikarya</taxon>
        <taxon>Ascomycota</taxon>
        <taxon>Pezizomycotina</taxon>
        <taxon>Leotiomycetes</taxon>
        <taxon>Erysiphales</taxon>
        <taxon>Erysiphaceae</taxon>
        <taxon>Erysiphe</taxon>
    </lineage>
</organism>
<keyword evidence="4" id="KW-0813">Transport</keyword>
<protein>
    <recommendedName>
        <fullName evidence="7">Protein transport protein SEC22</fullName>
    </recommendedName>
</protein>
<dbReference type="PROSITE" id="PS50859">
    <property type="entry name" value="LONGIN"/>
    <property type="match status" value="1"/>
</dbReference>
<evidence type="ECO:0000313" key="10">
    <source>
        <dbReference type="Proteomes" id="UP000030854"/>
    </source>
</evidence>
<comment type="caution">
    <text evidence="9">The sequence shown here is derived from an EMBL/GenBank/DDBJ whole genome shotgun (WGS) entry which is preliminary data.</text>
</comment>
<feature type="domain" description="Longin" evidence="8">
    <location>
        <begin position="6"/>
        <end position="66"/>
    </location>
</feature>
<dbReference type="GO" id="GO:0005789">
    <property type="term" value="C:endoplasmic reticulum membrane"/>
    <property type="evidence" value="ECO:0007669"/>
    <property type="project" value="UniProtKB-SubCell"/>
</dbReference>
<dbReference type="Gene3D" id="3.30.450.50">
    <property type="entry name" value="Longin domain"/>
    <property type="match status" value="1"/>
</dbReference>
<evidence type="ECO:0000313" key="9">
    <source>
        <dbReference type="EMBL" id="KHJ36129.1"/>
    </source>
</evidence>
<evidence type="ECO:0000256" key="4">
    <source>
        <dbReference type="ARBA" id="ARBA00022927"/>
    </source>
</evidence>
<gene>
    <name evidence="9" type="ORF">EV44_g3180</name>
</gene>
<dbReference type="EMBL" id="JNVN01000133">
    <property type="protein sequence ID" value="KHJ36129.1"/>
    <property type="molecule type" value="Genomic_DNA"/>
</dbReference>
<dbReference type="GO" id="GO:0015031">
    <property type="term" value="P:protein transport"/>
    <property type="evidence" value="ECO:0007669"/>
    <property type="project" value="UniProtKB-KW"/>
</dbReference>
<dbReference type="GO" id="GO:0006888">
    <property type="term" value="P:endoplasmic reticulum to Golgi vesicle-mediated transport"/>
    <property type="evidence" value="ECO:0007669"/>
    <property type="project" value="InterPro"/>
</dbReference>
<reference evidence="9 10" key="1">
    <citation type="journal article" date="2014" name="BMC Genomics">
        <title>Adaptive genomic structural variation in the grape powdery mildew pathogen, Erysiphe necator.</title>
        <authorList>
            <person name="Jones L."/>
            <person name="Riaz S."/>
            <person name="Morales-Cruz A."/>
            <person name="Amrine K.C."/>
            <person name="McGuire B."/>
            <person name="Gubler W.D."/>
            <person name="Walker M.A."/>
            <person name="Cantu D."/>
        </authorList>
    </citation>
    <scope>NUCLEOTIDE SEQUENCE [LARGE SCALE GENOMIC DNA]</scope>
    <source>
        <strain evidence="10">c</strain>
    </source>
</reference>
<dbReference type="PANTHER" id="PTHR45837">
    <property type="entry name" value="VESICLE-TRAFFICKING PROTEIN SEC22B"/>
    <property type="match status" value="1"/>
</dbReference>
<accession>A0A0B1PHY6</accession>
<keyword evidence="5" id="KW-0175">Coiled coil</keyword>
<keyword evidence="6" id="KW-0472">Membrane</keyword>
<proteinExistence type="inferred from homology"/>
<name>A0A0B1PHY6_UNCNE</name>
<evidence type="ECO:0000259" key="8">
    <source>
        <dbReference type="PROSITE" id="PS50859"/>
    </source>
</evidence>
<dbReference type="InterPro" id="IPR010908">
    <property type="entry name" value="Longin_dom"/>
</dbReference>